<dbReference type="HOGENOM" id="CLU_089025_0_0_1"/>
<organism evidence="2 3">
    <name type="scientific">Amanita muscaria (strain Koide BX008)</name>
    <dbReference type="NCBI Taxonomy" id="946122"/>
    <lineage>
        <taxon>Eukaryota</taxon>
        <taxon>Fungi</taxon>
        <taxon>Dikarya</taxon>
        <taxon>Basidiomycota</taxon>
        <taxon>Agaricomycotina</taxon>
        <taxon>Agaricomycetes</taxon>
        <taxon>Agaricomycetidae</taxon>
        <taxon>Agaricales</taxon>
        <taxon>Pluteineae</taxon>
        <taxon>Amanitaceae</taxon>
        <taxon>Amanita</taxon>
    </lineage>
</organism>
<evidence type="ECO:0000313" key="2">
    <source>
        <dbReference type="EMBL" id="KIL61313.1"/>
    </source>
</evidence>
<feature type="region of interest" description="Disordered" evidence="1">
    <location>
        <begin position="166"/>
        <end position="187"/>
    </location>
</feature>
<gene>
    <name evidence="2" type="ORF">M378DRAFT_861368</name>
</gene>
<evidence type="ECO:0000313" key="3">
    <source>
        <dbReference type="Proteomes" id="UP000054549"/>
    </source>
</evidence>
<evidence type="ECO:0000256" key="1">
    <source>
        <dbReference type="SAM" id="MobiDB-lite"/>
    </source>
</evidence>
<accession>A0A0C2WY40</accession>
<proteinExistence type="predicted"/>
<dbReference type="STRING" id="946122.A0A0C2WY40"/>
<feature type="compositionally biased region" description="Polar residues" evidence="1">
    <location>
        <begin position="173"/>
        <end position="183"/>
    </location>
</feature>
<sequence>MSTVQLSNGTIADVVQDILFPLQCEWKMPNGGPCGIILSSYQLLKKHLSMHCNKGKTHNTSNWLCKLPKCNMPVHSSSKALNQHVQLSHMSRILLPCPFASCTNTKMRITQLPSHFDNEHNELDGKTVTIPSTLFQPLWMPFTPTQIPSLESLPKQTFPGTCLTEPVKLRPTARQNGAPVTSKATKRQRRQLSEKIDDEAPVPSLSFDTLENTNMEVEVKVPIHRSELIHPREESKAQMMHGFIQAQVKSITIHYKVLAQRMEAAERMG</sequence>
<dbReference type="EMBL" id="KN818286">
    <property type="protein sequence ID" value="KIL61313.1"/>
    <property type="molecule type" value="Genomic_DNA"/>
</dbReference>
<evidence type="ECO:0008006" key="4">
    <source>
        <dbReference type="Google" id="ProtNLM"/>
    </source>
</evidence>
<dbReference type="AlphaFoldDB" id="A0A0C2WY40"/>
<name>A0A0C2WY40_AMAMK</name>
<keyword evidence="3" id="KW-1185">Reference proteome</keyword>
<dbReference type="OrthoDB" id="2576496at2759"/>
<dbReference type="Proteomes" id="UP000054549">
    <property type="component" value="Unassembled WGS sequence"/>
</dbReference>
<dbReference type="InParanoid" id="A0A0C2WY40"/>
<reference evidence="2 3" key="1">
    <citation type="submission" date="2014-04" db="EMBL/GenBank/DDBJ databases">
        <title>Evolutionary Origins and Diversification of the Mycorrhizal Mutualists.</title>
        <authorList>
            <consortium name="DOE Joint Genome Institute"/>
            <consortium name="Mycorrhizal Genomics Consortium"/>
            <person name="Kohler A."/>
            <person name="Kuo A."/>
            <person name="Nagy L.G."/>
            <person name="Floudas D."/>
            <person name="Copeland A."/>
            <person name="Barry K.W."/>
            <person name="Cichocki N."/>
            <person name="Veneault-Fourrey C."/>
            <person name="LaButti K."/>
            <person name="Lindquist E.A."/>
            <person name="Lipzen A."/>
            <person name="Lundell T."/>
            <person name="Morin E."/>
            <person name="Murat C."/>
            <person name="Riley R."/>
            <person name="Ohm R."/>
            <person name="Sun H."/>
            <person name="Tunlid A."/>
            <person name="Henrissat B."/>
            <person name="Grigoriev I.V."/>
            <person name="Hibbett D.S."/>
            <person name="Martin F."/>
        </authorList>
    </citation>
    <scope>NUCLEOTIDE SEQUENCE [LARGE SCALE GENOMIC DNA]</scope>
    <source>
        <strain evidence="2 3">Koide BX008</strain>
    </source>
</reference>
<protein>
    <recommendedName>
        <fullName evidence="4">C2H2-type domain-containing protein</fullName>
    </recommendedName>
</protein>